<keyword evidence="5" id="KW-1185">Reference proteome</keyword>
<dbReference type="GO" id="GO:0033897">
    <property type="term" value="F:ribonuclease T2 activity"/>
    <property type="evidence" value="ECO:0007669"/>
    <property type="project" value="InterPro"/>
</dbReference>
<dbReference type="OrthoDB" id="435754at2759"/>
<dbReference type="Gene3D" id="3.90.730.10">
    <property type="entry name" value="Ribonuclease T2-like"/>
    <property type="match status" value="1"/>
</dbReference>
<gene>
    <name evidence="4" type="ORF">IHE44_0009180</name>
    <name evidence="3" type="ORF">IHE44_007632</name>
</gene>
<evidence type="ECO:0000313" key="5">
    <source>
        <dbReference type="Proteomes" id="UP000618051"/>
    </source>
</evidence>
<organism evidence="3">
    <name type="scientific">Lamprotornis superbus</name>
    <dbReference type="NCBI Taxonomy" id="245042"/>
    <lineage>
        <taxon>Eukaryota</taxon>
        <taxon>Metazoa</taxon>
        <taxon>Chordata</taxon>
        <taxon>Craniata</taxon>
        <taxon>Vertebrata</taxon>
        <taxon>Euteleostomi</taxon>
        <taxon>Archelosauria</taxon>
        <taxon>Archosauria</taxon>
        <taxon>Dinosauria</taxon>
        <taxon>Saurischia</taxon>
        <taxon>Theropoda</taxon>
        <taxon>Coelurosauria</taxon>
        <taxon>Aves</taxon>
        <taxon>Neognathae</taxon>
        <taxon>Neoaves</taxon>
        <taxon>Telluraves</taxon>
        <taxon>Australaves</taxon>
        <taxon>Passeriformes</taxon>
        <taxon>Sturnidae</taxon>
        <taxon>Lamprotornis</taxon>
    </lineage>
</organism>
<dbReference type="PANTHER" id="PTHR11240">
    <property type="entry name" value="RIBONUCLEASE T2"/>
    <property type="match status" value="1"/>
</dbReference>
<dbReference type="PROSITE" id="PS00531">
    <property type="entry name" value="RNASE_T2_2"/>
    <property type="match status" value="1"/>
</dbReference>
<dbReference type="GO" id="GO:0006401">
    <property type="term" value="P:RNA catabolic process"/>
    <property type="evidence" value="ECO:0007669"/>
    <property type="project" value="TreeGrafter"/>
</dbReference>
<dbReference type="PANTHER" id="PTHR11240:SF22">
    <property type="entry name" value="RIBONUCLEASE T2"/>
    <property type="match status" value="1"/>
</dbReference>
<dbReference type="Proteomes" id="UP000618051">
    <property type="component" value="Unassembled WGS sequence"/>
</dbReference>
<name>A0A835TXU6_9PASS</name>
<dbReference type="Pfam" id="PF00445">
    <property type="entry name" value="Ribonuclease_T2"/>
    <property type="match status" value="1"/>
</dbReference>
<reference evidence="4 5" key="2">
    <citation type="journal article" date="2021" name="J. Hered.">
        <title>Feather Gene Expression Elucidates the Developmental Basis of Plumage Iridescence in African Starlings.</title>
        <authorList>
            <person name="Rubenstein D.R."/>
            <person name="Corvelo A."/>
            <person name="MacManes M.D."/>
            <person name="Maia R."/>
            <person name="Narzisi G."/>
            <person name="Rousaki A."/>
            <person name="Vandenabeele P."/>
            <person name="Shawkey M.D."/>
            <person name="Solomon J."/>
        </authorList>
    </citation>
    <scope>NUCLEOTIDE SEQUENCE [LARGE SCALE GENOMIC DNA]</scope>
    <source>
        <strain evidence="4">SS15</strain>
    </source>
</reference>
<reference evidence="3" key="1">
    <citation type="submission" date="2020-10" db="EMBL/GenBank/DDBJ databases">
        <title>Feather gene expression reveals the developmental basis of iridescence in African starlings.</title>
        <authorList>
            <person name="Rubenstein D.R."/>
        </authorList>
    </citation>
    <scope>NUCLEOTIDE SEQUENCE</scope>
    <source>
        <strain evidence="3">SS15</strain>
        <tissue evidence="3">Liver</tissue>
    </source>
</reference>
<protein>
    <submittedName>
        <fullName evidence="3">Uncharacterized protein</fullName>
    </submittedName>
</protein>
<evidence type="ECO:0000313" key="3">
    <source>
        <dbReference type="EMBL" id="KAG0123181.1"/>
    </source>
</evidence>
<evidence type="ECO:0000313" key="4">
    <source>
        <dbReference type="EMBL" id="KAI1240739.1"/>
    </source>
</evidence>
<dbReference type="EMBL" id="JADDUC020000003">
    <property type="protein sequence ID" value="KAI1240739.1"/>
    <property type="molecule type" value="Genomic_DNA"/>
</dbReference>
<dbReference type="EMBL" id="JADDUC010000030">
    <property type="protein sequence ID" value="KAG0123181.1"/>
    <property type="molecule type" value="Genomic_DNA"/>
</dbReference>
<dbReference type="InterPro" id="IPR036430">
    <property type="entry name" value="RNase_T2-like_sf"/>
</dbReference>
<evidence type="ECO:0000256" key="1">
    <source>
        <dbReference type="ARBA" id="ARBA00007469"/>
    </source>
</evidence>
<sequence length="150" mass="16786">MEMNANDCHDPPKYWTIHGLWKHEWDKHGTCAATVEVLNSQRKYFGKALELYQHIDLNGYMTAIKEALIRFYGVTPKIQCLPPEEGEEAQTIGQIEICFTKQLQLVNCTVLEGESNPVQAHLELGTSELSSICGAILSQWGRPGGSVNLI</sequence>
<reference evidence="4" key="3">
    <citation type="submission" date="2022-01" db="EMBL/GenBank/DDBJ databases">
        <authorList>
            <person name="Rubenstein D.R."/>
        </authorList>
    </citation>
    <scope>NUCLEOTIDE SEQUENCE</scope>
    <source>
        <strain evidence="4">SS15</strain>
        <tissue evidence="4">Liver</tissue>
    </source>
</reference>
<dbReference type="AlphaFoldDB" id="A0A835TXU6"/>
<evidence type="ECO:0000256" key="2">
    <source>
        <dbReference type="RuleBase" id="RU004328"/>
    </source>
</evidence>
<comment type="similarity">
    <text evidence="1 2">Belongs to the RNase T2 family.</text>
</comment>
<accession>A0A835TXU6</accession>
<dbReference type="SUPFAM" id="SSF55895">
    <property type="entry name" value="Ribonuclease Rh-like"/>
    <property type="match status" value="1"/>
</dbReference>
<dbReference type="GO" id="GO:0003723">
    <property type="term" value="F:RNA binding"/>
    <property type="evidence" value="ECO:0007669"/>
    <property type="project" value="InterPro"/>
</dbReference>
<comment type="caution">
    <text evidence="3">The sequence shown here is derived from an EMBL/GenBank/DDBJ whole genome shotgun (WGS) entry which is preliminary data.</text>
</comment>
<dbReference type="InterPro" id="IPR033130">
    <property type="entry name" value="RNase_T2_His_AS_2"/>
</dbReference>
<dbReference type="GO" id="GO:0005576">
    <property type="term" value="C:extracellular region"/>
    <property type="evidence" value="ECO:0007669"/>
    <property type="project" value="TreeGrafter"/>
</dbReference>
<dbReference type="InterPro" id="IPR001568">
    <property type="entry name" value="RNase_T2-like"/>
</dbReference>
<proteinExistence type="inferred from homology"/>